<sequence>MKKVEKWLSVGGGDDQGRDAARKNAAGDRTPSFALAPGGTSPTCADMRKIPRVWNGFGSWGCHIRSVVAGI</sequence>
<reference evidence="2 3" key="1">
    <citation type="submission" date="2016-07" db="EMBL/GenBank/DDBJ databases">
        <title>Pervasive Adenine N6-methylation of Active Genes in Fungi.</title>
        <authorList>
            <consortium name="DOE Joint Genome Institute"/>
            <person name="Mondo S.J."/>
            <person name="Dannebaum R.O."/>
            <person name="Kuo R.C."/>
            <person name="Labutti K."/>
            <person name="Haridas S."/>
            <person name="Kuo A."/>
            <person name="Salamov A."/>
            <person name="Ahrendt S.R."/>
            <person name="Lipzen A."/>
            <person name="Sullivan W."/>
            <person name="Andreopoulos W.B."/>
            <person name="Clum A."/>
            <person name="Lindquist E."/>
            <person name="Daum C."/>
            <person name="Ramamoorthy G.K."/>
            <person name="Gryganskyi A."/>
            <person name="Culley D."/>
            <person name="Magnuson J.K."/>
            <person name="James T.Y."/>
            <person name="O'Malley M.A."/>
            <person name="Stajich J.E."/>
            <person name="Spatafora J.W."/>
            <person name="Visel A."/>
            <person name="Grigoriev I.V."/>
        </authorList>
    </citation>
    <scope>NUCLEOTIDE SEQUENCE [LARGE SCALE GENOMIC DNA]</scope>
    <source>
        <strain evidence="2 3">PL171</strain>
    </source>
</reference>
<evidence type="ECO:0000256" key="1">
    <source>
        <dbReference type="SAM" id="MobiDB-lite"/>
    </source>
</evidence>
<accession>A0A1Y2HND5</accession>
<feature type="compositionally biased region" description="Basic and acidic residues" evidence="1">
    <location>
        <begin position="15"/>
        <end position="26"/>
    </location>
</feature>
<dbReference type="Proteomes" id="UP000193411">
    <property type="component" value="Unassembled WGS sequence"/>
</dbReference>
<gene>
    <name evidence="2" type="ORF">BCR44DRAFT_1433376</name>
</gene>
<keyword evidence="3" id="KW-1185">Reference proteome</keyword>
<name>A0A1Y2HND5_9FUNG</name>
<dbReference type="EMBL" id="MCFL01000019">
    <property type="protein sequence ID" value="ORZ36049.1"/>
    <property type="molecule type" value="Genomic_DNA"/>
</dbReference>
<protein>
    <submittedName>
        <fullName evidence="2">Uncharacterized protein</fullName>
    </submittedName>
</protein>
<evidence type="ECO:0000313" key="2">
    <source>
        <dbReference type="EMBL" id="ORZ36049.1"/>
    </source>
</evidence>
<proteinExistence type="predicted"/>
<evidence type="ECO:0000313" key="3">
    <source>
        <dbReference type="Proteomes" id="UP000193411"/>
    </source>
</evidence>
<organism evidence="2 3">
    <name type="scientific">Catenaria anguillulae PL171</name>
    <dbReference type="NCBI Taxonomy" id="765915"/>
    <lineage>
        <taxon>Eukaryota</taxon>
        <taxon>Fungi</taxon>
        <taxon>Fungi incertae sedis</taxon>
        <taxon>Blastocladiomycota</taxon>
        <taxon>Blastocladiomycetes</taxon>
        <taxon>Blastocladiales</taxon>
        <taxon>Catenariaceae</taxon>
        <taxon>Catenaria</taxon>
    </lineage>
</organism>
<dbReference type="AlphaFoldDB" id="A0A1Y2HND5"/>
<feature type="region of interest" description="Disordered" evidence="1">
    <location>
        <begin position="1"/>
        <end position="41"/>
    </location>
</feature>
<comment type="caution">
    <text evidence="2">The sequence shown here is derived from an EMBL/GenBank/DDBJ whole genome shotgun (WGS) entry which is preliminary data.</text>
</comment>